<evidence type="ECO:0000256" key="1">
    <source>
        <dbReference type="ARBA" id="ARBA00004771"/>
    </source>
</evidence>
<dbReference type="eggNOG" id="COG1020">
    <property type="taxonomic scope" value="Bacteria"/>
</dbReference>
<keyword evidence="8" id="KW-0443">Lipid metabolism</keyword>
<dbReference type="InterPro" id="IPR014292">
    <property type="entry name" value="Acyl_transf_WS/DGAT"/>
</dbReference>
<sequence length="478" mass="52206">MKALSPTDSAFLWMETRNQPMHVAGLNIYTPPKGAGPEFVGQMLDEWRQHLGAEAPFNLKPRLRLGMWYWEEDTDFEMDYHVRHLALPQPGRIRELLALVSRVHGNLMDRSRPLWECYVIEGLPGGRFATYIKMHHALIDGVSGARMTAQAMATTAAEHKPPLWAQSLGKVPKPRPASASKSLLAQLSELAQAGREILPGIGAGLVDMARSASGEETAIPTLKAPPTPFNVEISGARRFAAQSFPLSRLKRIGQAANATVNDVTLAICAGALRQYLQTHAKLPAKPLVAMVPVSLHGETDLGGNQVTLLLAELATHIKDPLKRLEKIKASTTQAKDKLRSMSRLQKMAYGMTSIATFGPALVTKLAGKYPPFNLVISNVPGSRETLYMNGATLDEIYPVSIPTHYLALNITISGYRDNLGFGFIACRRSVPALQRMLDYTEQSIEELEKALGLNAPVAKKKAAAPAPKKPHKPVAKKT</sequence>
<dbReference type="KEGG" id="rsb:RS694_11175"/>
<evidence type="ECO:0000256" key="6">
    <source>
        <dbReference type="ARBA" id="ARBA00022679"/>
    </source>
</evidence>
<evidence type="ECO:0000256" key="3">
    <source>
        <dbReference type="ARBA" id="ARBA00009587"/>
    </source>
</evidence>
<name>A0A1P8KAK2_9BURK</name>
<dbReference type="PANTHER" id="PTHR31650:SF1">
    <property type="entry name" value="WAX ESTER SYNTHASE_DIACYLGLYCEROL ACYLTRANSFERASE 4-RELATED"/>
    <property type="match status" value="1"/>
</dbReference>
<dbReference type="InterPro" id="IPR009721">
    <property type="entry name" value="O-acyltransferase_WSD1_C"/>
</dbReference>
<keyword evidence="5" id="KW-0444">Lipid biosynthesis</keyword>
<evidence type="ECO:0000256" key="10">
    <source>
        <dbReference type="ARBA" id="ARBA00048109"/>
    </source>
</evidence>
<dbReference type="SUPFAM" id="SSF52777">
    <property type="entry name" value="CoA-dependent acyltransferases"/>
    <property type="match status" value="1"/>
</dbReference>
<evidence type="ECO:0000256" key="5">
    <source>
        <dbReference type="ARBA" id="ARBA00022516"/>
    </source>
</evidence>
<evidence type="ECO:0000256" key="8">
    <source>
        <dbReference type="ARBA" id="ARBA00023098"/>
    </source>
</evidence>
<proteinExistence type="inferred from homology"/>
<dbReference type="GO" id="GO:0071731">
    <property type="term" value="P:response to nitric oxide"/>
    <property type="evidence" value="ECO:0007669"/>
    <property type="project" value="TreeGrafter"/>
</dbReference>
<dbReference type="InterPro" id="IPR045034">
    <property type="entry name" value="O-acyltransferase_WSD1-like"/>
</dbReference>
<dbReference type="Pfam" id="PF06974">
    <property type="entry name" value="WS_DGAT_C"/>
    <property type="match status" value="1"/>
</dbReference>
<accession>A0A1P8KAK2</accession>
<evidence type="ECO:0000313" key="14">
    <source>
        <dbReference type="EMBL" id="APW43036.1"/>
    </source>
</evidence>
<evidence type="ECO:0000256" key="7">
    <source>
        <dbReference type="ARBA" id="ARBA00022798"/>
    </source>
</evidence>
<evidence type="ECO:0000256" key="11">
    <source>
        <dbReference type="SAM" id="MobiDB-lite"/>
    </source>
</evidence>
<protein>
    <recommendedName>
        <fullName evidence="4">diacylglycerol O-acyltransferase</fullName>
        <ecNumber evidence="4">2.3.1.20</ecNumber>
    </recommendedName>
</protein>
<comment type="pathway">
    <text evidence="1">Glycerolipid metabolism; triacylglycerol biosynthesis.</text>
</comment>
<dbReference type="EC" id="2.3.1.20" evidence="4"/>
<dbReference type="InterPro" id="IPR004255">
    <property type="entry name" value="O-acyltransferase_WSD1_N"/>
</dbReference>
<feature type="domain" description="O-acyltransferase WSD1 C-terminal" evidence="13">
    <location>
        <begin position="303"/>
        <end position="447"/>
    </location>
</feature>
<dbReference type="AlphaFoldDB" id="A0A1P8KAK2"/>
<dbReference type="Proteomes" id="UP000186110">
    <property type="component" value="Chromosome"/>
</dbReference>
<comment type="catalytic activity">
    <reaction evidence="10">
        <text>an acyl-CoA + a 1,2-diacyl-sn-glycerol = a triacyl-sn-glycerol + CoA</text>
        <dbReference type="Rhea" id="RHEA:10868"/>
        <dbReference type="ChEBI" id="CHEBI:17815"/>
        <dbReference type="ChEBI" id="CHEBI:57287"/>
        <dbReference type="ChEBI" id="CHEBI:58342"/>
        <dbReference type="ChEBI" id="CHEBI:64615"/>
        <dbReference type="EC" id="2.3.1.20"/>
    </reaction>
</comment>
<dbReference type="GO" id="GO:0006071">
    <property type="term" value="P:glycerol metabolic process"/>
    <property type="evidence" value="ECO:0007669"/>
    <property type="project" value="UniProtKB-KW"/>
</dbReference>
<dbReference type="STRING" id="1484693.RS694_11175"/>
<gene>
    <name evidence="14" type="ORF">RS694_11175</name>
</gene>
<evidence type="ECO:0000256" key="4">
    <source>
        <dbReference type="ARBA" id="ARBA00013244"/>
    </source>
</evidence>
<keyword evidence="7" id="KW-0319">Glycerol metabolism</keyword>
<dbReference type="UniPathway" id="UPA00282"/>
<dbReference type="GO" id="GO:0051701">
    <property type="term" value="P:biological process involved in interaction with host"/>
    <property type="evidence" value="ECO:0007669"/>
    <property type="project" value="TreeGrafter"/>
</dbReference>
<keyword evidence="6" id="KW-0808">Transferase</keyword>
<feature type="region of interest" description="Disordered" evidence="11">
    <location>
        <begin position="459"/>
        <end position="478"/>
    </location>
</feature>
<dbReference type="NCBIfam" id="TIGR02946">
    <property type="entry name" value="acyl_WS_DGAT"/>
    <property type="match status" value="1"/>
</dbReference>
<reference evidence="14 15" key="1">
    <citation type="submission" date="2017-01" db="EMBL/GenBank/DDBJ databases">
        <authorList>
            <person name="Mah S.A."/>
            <person name="Swanson W.J."/>
            <person name="Moy G.W."/>
            <person name="Vacquier V.D."/>
        </authorList>
    </citation>
    <scope>NUCLEOTIDE SEQUENCE [LARGE SCALE GENOMIC DNA]</scope>
    <source>
        <strain evidence="14 15">DSM 22694</strain>
    </source>
</reference>
<dbReference type="PANTHER" id="PTHR31650">
    <property type="entry name" value="O-ACYLTRANSFERASE (WSD1-LIKE) FAMILY PROTEIN"/>
    <property type="match status" value="1"/>
</dbReference>
<comment type="pathway">
    <text evidence="2">Lipid metabolism.</text>
</comment>
<dbReference type="GO" id="GO:0004144">
    <property type="term" value="F:diacylglycerol O-acyltransferase activity"/>
    <property type="evidence" value="ECO:0007669"/>
    <property type="project" value="UniProtKB-EC"/>
</dbReference>
<dbReference type="GO" id="GO:0019432">
    <property type="term" value="P:triglyceride biosynthetic process"/>
    <property type="evidence" value="ECO:0007669"/>
    <property type="project" value="UniProtKB-UniPathway"/>
</dbReference>
<evidence type="ECO:0000256" key="9">
    <source>
        <dbReference type="ARBA" id="ARBA00023315"/>
    </source>
</evidence>
<evidence type="ECO:0000259" key="13">
    <source>
        <dbReference type="Pfam" id="PF06974"/>
    </source>
</evidence>
<evidence type="ECO:0000259" key="12">
    <source>
        <dbReference type="Pfam" id="PF03007"/>
    </source>
</evidence>
<dbReference type="GO" id="GO:0005886">
    <property type="term" value="C:plasma membrane"/>
    <property type="evidence" value="ECO:0007669"/>
    <property type="project" value="TreeGrafter"/>
</dbReference>
<dbReference type="GO" id="GO:0001666">
    <property type="term" value="P:response to hypoxia"/>
    <property type="evidence" value="ECO:0007669"/>
    <property type="project" value="TreeGrafter"/>
</dbReference>
<dbReference type="RefSeq" id="WP_051391797.1">
    <property type="nucleotide sequence ID" value="NZ_CP019239.1"/>
</dbReference>
<evidence type="ECO:0000313" key="15">
    <source>
        <dbReference type="Proteomes" id="UP000186110"/>
    </source>
</evidence>
<dbReference type="EMBL" id="CP019239">
    <property type="protein sequence ID" value="APW43036.1"/>
    <property type="molecule type" value="Genomic_DNA"/>
</dbReference>
<comment type="similarity">
    <text evidence="3">Belongs to the long-chain O-acyltransferase family.</text>
</comment>
<evidence type="ECO:0000256" key="2">
    <source>
        <dbReference type="ARBA" id="ARBA00005189"/>
    </source>
</evidence>
<feature type="domain" description="O-acyltransferase WSD1-like N-terminal" evidence="12">
    <location>
        <begin position="4"/>
        <end position="263"/>
    </location>
</feature>
<organism evidence="14 15">
    <name type="scientific">Rhodoferax saidenbachensis</name>
    <dbReference type="NCBI Taxonomy" id="1484693"/>
    <lineage>
        <taxon>Bacteria</taxon>
        <taxon>Pseudomonadati</taxon>
        <taxon>Pseudomonadota</taxon>
        <taxon>Betaproteobacteria</taxon>
        <taxon>Burkholderiales</taxon>
        <taxon>Comamonadaceae</taxon>
        <taxon>Rhodoferax</taxon>
    </lineage>
</organism>
<dbReference type="Pfam" id="PF03007">
    <property type="entry name" value="WS_DGAT_cat"/>
    <property type="match status" value="1"/>
</dbReference>
<keyword evidence="15" id="KW-1185">Reference proteome</keyword>
<keyword evidence="9" id="KW-0012">Acyltransferase</keyword>